<dbReference type="EMBL" id="CP060139">
    <property type="protein sequence ID" value="QNR23800.1"/>
    <property type="molecule type" value="Genomic_DNA"/>
</dbReference>
<keyword evidence="2" id="KW-1185">Reference proteome</keyword>
<organism evidence="1 2">
    <name type="scientific">Croceimicrobium hydrocarbonivorans</name>
    <dbReference type="NCBI Taxonomy" id="2761580"/>
    <lineage>
        <taxon>Bacteria</taxon>
        <taxon>Pseudomonadati</taxon>
        <taxon>Bacteroidota</taxon>
        <taxon>Flavobacteriia</taxon>
        <taxon>Flavobacteriales</taxon>
        <taxon>Owenweeksiaceae</taxon>
        <taxon>Croceimicrobium</taxon>
    </lineage>
</organism>
<dbReference type="PROSITE" id="PS51257">
    <property type="entry name" value="PROKAR_LIPOPROTEIN"/>
    <property type="match status" value="1"/>
</dbReference>
<proteinExistence type="predicted"/>
<sequence length="248" mass="27790">MNHKYLFFGILILAFSACKEDSLIEDNPAPPGDNLEWNFVPYYGERAFNFDSAYANSVGVNFMLDTVELFLGDISFYDFNLEETIDTAANYFMLSNYKPQQIEGNLPAGGYYGYFQTIAGSDSAAAVDDLPEILSVDPRWVRRDGFGVNYFKIKGRIFDPALPLTDSVFIPVEYTLGSYLLSDTARSENRSFSIDNLQKVRVFLLADLKPLLDKLPMSLVTEVESDPTNTQDFTIAKAMADSLSIGIF</sequence>
<evidence type="ECO:0000313" key="2">
    <source>
        <dbReference type="Proteomes" id="UP000516305"/>
    </source>
</evidence>
<dbReference type="KEGG" id="chyd:H4K34_15695"/>
<reference evidence="1 2" key="1">
    <citation type="submission" date="2020-08" db="EMBL/GenBank/DDBJ databases">
        <title>Croceimicrobium hydrocarbonivorans gen. nov., sp. nov., a novel marine bacterium isolated from a bacterial consortium that degrades polyethylene terephthalate.</title>
        <authorList>
            <person name="Liu R."/>
        </authorList>
    </citation>
    <scope>NUCLEOTIDE SEQUENCE [LARGE SCALE GENOMIC DNA]</scope>
    <source>
        <strain evidence="1 2">A20-9</strain>
    </source>
</reference>
<protein>
    <recommendedName>
        <fullName evidence="3">Lipoprotein</fullName>
    </recommendedName>
</protein>
<accession>A0A7H0VDK2</accession>
<gene>
    <name evidence="1" type="ORF">H4K34_15695</name>
</gene>
<evidence type="ECO:0008006" key="3">
    <source>
        <dbReference type="Google" id="ProtNLM"/>
    </source>
</evidence>
<evidence type="ECO:0000313" key="1">
    <source>
        <dbReference type="EMBL" id="QNR23800.1"/>
    </source>
</evidence>
<name>A0A7H0VDK2_9FLAO</name>
<dbReference type="Proteomes" id="UP000516305">
    <property type="component" value="Chromosome"/>
</dbReference>
<dbReference type="AlphaFoldDB" id="A0A7H0VDK2"/>
<dbReference type="RefSeq" id="WP_210758335.1">
    <property type="nucleotide sequence ID" value="NZ_CP060139.1"/>
</dbReference>